<comment type="caution">
    <text evidence="2">The sequence shown here is derived from an EMBL/GenBank/DDBJ whole genome shotgun (WGS) entry which is preliminary data.</text>
</comment>
<evidence type="ECO:0000313" key="2">
    <source>
        <dbReference type="EMBL" id="MTV32615.1"/>
    </source>
</evidence>
<evidence type="ECO:0000313" key="3">
    <source>
        <dbReference type="Proteomes" id="UP000439113"/>
    </source>
</evidence>
<sequence length="112" mass="12660">MRRATFLASVRSDLLAILTYIADASGDVAVGEAFVTKLRAQCHKLASYEIVIGRARPELRPDIRSFPYMGYVIFFRYVDDRFEVVNILEGHQDIDAFFSGVDSFDPPPPDQD</sequence>
<evidence type="ECO:0000256" key="1">
    <source>
        <dbReference type="ARBA" id="ARBA00022649"/>
    </source>
</evidence>
<dbReference type="EMBL" id="WNKS01000019">
    <property type="protein sequence ID" value="MTV32615.1"/>
    <property type="molecule type" value="Genomic_DNA"/>
</dbReference>
<proteinExistence type="predicted"/>
<dbReference type="Proteomes" id="UP000439113">
    <property type="component" value="Unassembled WGS sequence"/>
</dbReference>
<dbReference type="Gene3D" id="3.30.2310.20">
    <property type="entry name" value="RelE-like"/>
    <property type="match status" value="1"/>
</dbReference>
<protein>
    <submittedName>
        <fullName evidence="2">Type II toxin-antitoxin system RelE/ParE family toxin</fullName>
    </submittedName>
</protein>
<dbReference type="Pfam" id="PF05016">
    <property type="entry name" value="ParE_toxin"/>
    <property type="match status" value="1"/>
</dbReference>
<dbReference type="AlphaFoldDB" id="A0A6N8DSV6"/>
<keyword evidence="1" id="KW-1277">Toxin-antitoxin system</keyword>
<name>A0A6N8DSV6_RHOAC</name>
<dbReference type="InterPro" id="IPR007712">
    <property type="entry name" value="RelE/ParE_toxin"/>
</dbReference>
<dbReference type="RefSeq" id="WP_264586283.1">
    <property type="nucleotide sequence ID" value="NZ_JAOQNR010000018.1"/>
</dbReference>
<dbReference type="InterPro" id="IPR035093">
    <property type="entry name" value="RelE/ParE_toxin_dom_sf"/>
</dbReference>
<reference evidence="2 3" key="1">
    <citation type="submission" date="2019-11" db="EMBL/GenBank/DDBJ databases">
        <title>Whole-genome sequence of a Rhodoblastus acidophilus DSM 142.</title>
        <authorList>
            <person name="Kyndt J.A."/>
            <person name="Meyer T.E."/>
        </authorList>
    </citation>
    <scope>NUCLEOTIDE SEQUENCE [LARGE SCALE GENOMIC DNA]</scope>
    <source>
        <strain evidence="2 3">DSM 142</strain>
    </source>
</reference>
<organism evidence="2 3">
    <name type="scientific">Rhodoblastus acidophilus</name>
    <name type="common">Rhodopseudomonas acidophila</name>
    <dbReference type="NCBI Taxonomy" id="1074"/>
    <lineage>
        <taxon>Bacteria</taxon>
        <taxon>Pseudomonadati</taxon>
        <taxon>Pseudomonadota</taxon>
        <taxon>Alphaproteobacteria</taxon>
        <taxon>Hyphomicrobiales</taxon>
        <taxon>Rhodoblastaceae</taxon>
        <taxon>Rhodoblastus</taxon>
    </lineage>
</organism>
<accession>A0A6N8DSV6</accession>
<gene>
    <name evidence="2" type="ORF">GJ654_16640</name>
</gene>